<keyword evidence="5" id="KW-0547">Nucleotide-binding</keyword>
<dbReference type="InterPro" id="IPR003439">
    <property type="entry name" value="ABC_transporter-like_ATP-bd"/>
</dbReference>
<keyword evidence="4" id="KW-1003">Cell membrane</keyword>
<dbReference type="SMART" id="SM00382">
    <property type="entry name" value="AAA"/>
    <property type="match status" value="1"/>
</dbReference>
<evidence type="ECO:0000259" key="9">
    <source>
        <dbReference type="PROSITE" id="PS50893"/>
    </source>
</evidence>
<comment type="caution">
    <text evidence="10">The sequence shown here is derived from an EMBL/GenBank/DDBJ whole genome shotgun (WGS) entry which is preliminary data.</text>
</comment>
<feature type="domain" description="ABC transporter" evidence="9">
    <location>
        <begin position="2"/>
        <end position="232"/>
    </location>
</feature>
<dbReference type="PROSITE" id="PS50893">
    <property type="entry name" value="ABC_TRANSPORTER_2"/>
    <property type="match status" value="1"/>
</dbReference>
<name>A0A1F7F2B4_UNCRA</name>
<evidence type="ECO:0000313" key="10">
    <source>
        <dbReference type="EMBL" id="OGK00804.1"/>
    </source>
</evidence>
<evidence type="ECO:0000256" key="5">
    <source>
        <dbReference type="ARBA" id="ARBA00022741"/>
    </source>
</evidence>
<comment type="similarity">
    <text evidence="2">Belongs to the ABC transporter superfamily.</text>
</comment>
<evidence type="ECO:0000256" key="7">
    <source>
        <dbReference type="ARBA" id="ARBA00022967"/>
    </source>
</evidence>
<reference evidence="10 11" key="1">
    <citation type="journal article" date="2016" name="Nat. Commun.">
        <title>Thousands of microbial genomes shed light on interconnected biogeochemical processes in an aquifer system.</title>
        <authorList>
            <person name="Anantharaman K."/>
            <person name="Brown C.T."/>
            <person name="Hug L.A."/>
            <person name="Sharon I."/>
            <person name="Castelle C.J."/>
            <person name="Probst A.J."/>
            <person name="Thomas B.C."/>
            <person name="Singh A."/>
            <person name="Wilkins M.J."/>
            <person name="Karaoz U."/>
            <person name="Brodie E.L."/>
            <person name="Williams K.H."/>
            <person name="Hubbard S.S."/>
            <person name="Banfield J.F."/>
        </authorList>
    </citation>
    <scope>NUCLEOTIDE SEQUENCE [LARGE SCALE GENOMIC DNA]</scope>
</reference>
<keyword evidence="7" id="KW-1278">Translocase</keyword>
<keyword evidence="3" id="KW-0813">Transport</keyword>
<keyword evidence="6 10" id="KW-0067">ATP-binding</keyword>
<dbReference type="FunFam" id="3.40.50.300:FF:000224">
    <property type="entry name" value="Energy-coupling factor transporter ATP-binding protein EcfA"/>
    <property type="match status" value="1"/>
</dbReference>
<keyword evidence="8" id="KW-0472">Membrane</keyword>
<accession>A0A1F7F2B4</accession>
<dbReference type="AlphaFoldDB" id="A0A1F7F2B4"/>
<dbReference type="GO" id="GO:0005524">
    <property type="term" value="F:ATP binding"/>
    <property type="evidence" value="ECO:0007669"/>
    <property type="project" value="UniProtKB-KW"/>
</dbReference>
<dbReference type="Proteomes" id="UP000179243">
    <property type="component" value="Unassembled WGS sequence"/>
</dbReference>
<dbReference type="Gene3D" id="3.40.50.300">
    <property type="entry name" value="P-loop containing nucleotide triphosphate hydrolases"/>
    <property type="match status" value="1"/>
</dbReference>
<dbReference type="SUPFAM" id="SSF52540">
    <property type="entry name" value="P-loop containing nucleoside triphosphate hydrolases"/>
    <property type="match status" value="1"/>
</dbReference>
<dbReference type="InterPro" id="IPR027417">
    <property type="entry name" value="P-loop_NTPase"/>
</dbReference>
<protein>
    <submittedName>
        <fullName evidence="10">Cobalt ABC transporter ATP-binding protein</fullName>
    </submittedName>
</protein>
<dbReference type="GO" id="GO:0016887">
    <property type="term" value="F:ATP hydrolysis activity"/>
    <property type="evidence" value="ECO:0007669"/>
    <property type="project" value="InterPro"/>
</dbReference>
<dbReference type="GO" id="GO:0043190">
    <property type="term" value="C:ATP-binding cassette (ABC) transporter complex"/>
    <property type="evidence" value="ECO:0007669"/>
    <property type="project" value="TreeGrafter"/>
</dbReference>
<dbReference type="CDD" id="cd03225">
    <property type="entry name" value="ABC_cobalt_CbiO_domain1"/>
    <property type="match status" value="1"/>
</dbReference>
<evidence type="ECO:0000256" key="6">
    <source>
        <dbReference type="ARBA" id="ARBA00022840"/>
    </source>
</evidence>
<dbReference type="PANTHER" id="PTHR43553:SF24">
    <property type="entry name" value="ENERGY-COUPLING FACTOR TRANSPORTER ATP-BINDING PROTEIN ECFA1"/>
    <property type="match status" value="1"/>
</dbReference>
<dbReference type="EMBL" id="MFYX01000139">
    <property type="protein sequence ID" value="OGK00804.1"/>
    <property type="molecule type" value="Genomic_DNA"/>
</dbReference>
<gene>
    <name evidence="10" type="ORF">A2519_07700</name>
</gene>
<evidence type="ECO:0000256" key="4">
    <source>
        <dbReference type="ARBA" id="ARBA00022475"/>
    </source>
</evidence>
<evidence type="ECO:0000256" key="3">
    <source>
        <dbReference type="ARBA" id="ARBA00022448"/>
    </source>
</evidence>
<dbReference type="InterPro" id="IPR003593">
    <property type="entry name" value="AAA+_ATPase"/>
</dbReference>
<sequence length="239" mass="25825">MINVQSLSYTYPTGVSALTNVSLSINAGETVGIIGPNGAGKSTLVNHLNGVLLPSSGSVAIDGIAVEKKSFENIRKKVGVVFQNPDDMLFMPRVIDDVLFGPLNLGMDEHAAHHAAEDALHDLGLGDLADRPPFTLSQGQKRFAAIAAILVMKPSMLVLDEPTSDLDPRNRKKLISLLNSMAMTRIIVSHDLDFVWDTCSRVILISHGTIAADGQCHTILQDKVLLESNDLELPLRLQQ</sequence>
<dbReference type="InterPro" id="IPR015856">
    <property type="entry name" value="ABC_transpr_CbiO/EcfA_su"/>
</dbReference>
<evidence type="ECO:0000313" key="11">
    <source>
        <dbReference type="Proteomes" id="UP000179243"/>
    </source>
</evidence>
<evidence type="ECO:0000256" key="8">
    <source>
        <dbReference type="ARBA" id="ARBA00023136"/>
    </source>
</evidence>
<dbReference type="GO" id="GO:0042626">
    <property type="term" value="F:ATPase-coupled transmembrane transporter activity"/>
    <property type="evidence" value="ECO:0007669"/>
    <property type="project" value="TreeGrafter"/>
</dbReference>
<dbReference type="PANTHER" id="PTHR43553">
    <property type="entry name" value="HEAVY METAL TRANSPORTER"/>
    <property type="match status" value="1"/>
</dbReference>
<evidence type="ECO:0000256" key="2">
    <source>
        <dbReference type="ARBA" id="ARBA00005417"/>
    </source>
</evidence>
<evidence type="ECO:0000256" key="1">
    <source>
        <dbReference type="ARBA" id="ARBA00004236"/>
    </source>
</evidence>
<dbReference type="InterPro" id="IPR050095">
    <property type="entry name" value="ECF_ABC_transporter_ATP-bd"/>
</dbReference>
<dbReference type="Pfam" id="PF00005">
    <property type="entry name" value="ABC_tran"/>
    <property type="match status" value="1"/>
</dbReference>
<proteinExistence type="inferred from homology"/>
<comment type="subcellular location">
    <subcellularLocation>
        <location evidence="1">Cell membrane</location>
    </subcellularLocation>
</comment>
<organism evidence="10 11">
    <name type="scientific">Candidatus Raymondbacteria bacterium RIFOXYD12_FULL_49_13</name>
    <dbReference type="NCBI Taxonomy" id="1817890"/>
    <lineage>
        <taxon>Bacteria</taxon>
        <taxon>Raymondiibacteriota</taxon>
    </lineage>
</organism>